<dbReference type="InterPro" id="IPR001452">
    <property type="entry name" value="SH3_domain"/>
</dbReference>
<dbReference type="PANTHER" id="PTHR15735:SF21">
    <property type="entry name" value="PROTEIN NERVOUS WRECK"/>
    <property type="match status" value="1"/>
</dbReference>
<comment type="function">
    <text evidence="3">Plays a role in endocytosis and trafficking to the vacuole. Functions with type I myosins to restore polarity of the actin cytoskeleton after NaCl stress.</text>
</comment>
<dbReference type="Gene3D" id="1.20.1270.60">
    <property type="entry name" value="Arfaptin homology (AH) domain/BAR domain"/>
    <property type="match status" value="1"/>
</dbReference>
<evidence type="ECO:0000256" key="3">
    <source>
        <dbReference type="ARBA" id="ARBA00054085"/>
    </source>
</evidence>
<dbReference type="GO" id="GO:0045010">
    <property type="term" value="P:actin nucleation"/>
    <property type="evidence" value="ECO:0007669"/>
    <property type="project" value="UniProtKB-ARBA"/>
</dbReference>
<evidence type="ECO:0000256" key="6">
    <source>
        <dbReference type="PROSITE-ProRule" id="PRU00192"/>
    </source>
</evidence>
<proteinExistence type="inferred from homology"/>
<dbReference type="PRINTS" id="PR00499">
    <property type="entry name" value="P67PHOX"/>
</dbReference>
<dbReference type="SUPFAM" id="SSF50044">
    <property type="entry name" value="SH3-domain"/>
    <property type="match status" value="2"/>
</dbReference>
<feature type="domain" description="F-BAR" evidence="9">
    <location>
        <begin position="3"/>
        <end position="269"/>
    </location>
</feature>
<comment type="similarity">
    <text evidence="4">Belongs to the BZZ1 family.</text>
</comment>
<sequence>MDLSIGNELKDSFDETNKWVKGGIEWLSDVEEFYRTRASIEKEYSSKLLALSNDFIKRKLKVSTTLSVGETPTVTPGSLEAASMVAWTEVLTRTEEIAKHRKDYSRTLEKKVLLELESIRSKYDSIRHQWKEFNEKIVVDRDHYYSEVDKAKKEYDSSCQIMEQTRQKTERSSSEKAQKKYKEKEIDMNILKNTYLIKINVANRLKDKYFYQDLPEILDGLQDLNESRVSRLNNILLTTTSLEKSCNEKVNECLNGMDVVIKQNVPSLDTAMFIKHNLKDWKEPQDFYYIPSSIWHDDESMVTEPAEMNHLRIQLSTANSKYEKFVKTCETEKQILEEVLLRKKALKEKYITGDELISKEEGYKYDELLMKYLKTLQNFTQDDVIRVVAEVEMETIQSSSDGNDLTAPIHEEKKSRKFGLFGKKTRHYTVPDTSDITSVHSNTNTMLSRSSTTTFSKARLFGSLLKSTTTTDSGGNAKALYDYQANGDDEVSISQGETFNVVNFDTDGSGWTEITKSSGEKGLVPTSYIEASESKASKIPPKVAPKRGAKKVQYLEALFDYEAAGDDELTIHAGDKIELITDDSDGWTEGKLNNVAGLFPSSYVKKL</sequence>
<evidence type="ECO:0000256" key="5">
    <source>
        <dbReference type="ARBA" id="ARBA00074946"/>
    </source>
</evidence>
<dbReference type="InterPro" id="IPR027267">
    <property type="entry name" value="AH/BAR_dom_sf"/>
</dbReference>
<evidence type="ECO:0000256" key="4">
    <source>
        <dbReference type="ARBA" id="ARBA00061387"/>
    </source>
</evidence>
<evidence type="ECO:0000313" key="11">
    <source>
        <dbReference type="Proteomes" id="UP000094565"/>
    </source>
</evidence>
<dbReference type="CDD" id="cd11912">
    <property type="entry name" value="SH3_Bzz1_1"/>
    <property type="match status" value="1"/>
</dbReference>
<organism evidence="10 11">
    <name type="scientific">Komagataella pastoris</name>
    <name type="common">Yeast</name>
    <name type="synonym">Pichia pastoris</name>
    <dbReference type="NCBI Taxonomy" id="4922"/>
    <lineage>
        <taxon>Eukaryota</taxon>
        <taxon>Fungi</taxon>
        <taxon>Dikarya</taxon>
        <taxon>Ascomycota</taxon>
        <taxon>Saccharomycotina</taxon>
        <taxon>Pichiomycetes</taxon>
        <taxon>Pichiales</taxon>
        <taxon>Pichiaceae</taxon>
        <taxon>Komagataella</taxon>
    </lineage>
</organism>
<evidence type="ECO:0000256" key="2">
    <source>
        <dbReference type="ARBA" id="ARBA00023054"/>
    </source>
</evidence>
<dbReference type="PRINTS" id="PR00452">
    <property type="entry name" value="SH3DOMAIN"/>
</dbReference>
<feature type="domain" description="SH3" evidence="8">
    <location>
        <begin position="472"/>
        <end position="534"/>
    </location>
</feature>
<dbReference type="Pfam" id="PF00611">
    <property type="entry name" value="FCH"/>
    <property type="match status" value="1"/>
</dbReference>
<accession>A0A1B2JA99</accession>
<keyword evidence="2 7" id="KW-0175">Coiled coil</keyword>
<dbReference type="InterPro" id="IPR036028">
    <property type="entry name" value="SH3-like_dom_sf"/>
</dbReference>
<dbReference type="AlphaFoldDB" id="A0A1B2JA99"/>
<protein>
    <recommendedName>
        <fullName evidence="5">Protein BZZ1</fullName>
    </recommendedName>
</protein>
<feature type="domain" description="SH3" evidence="8">
    <location>
        <begin position="550"/>
        <end position="607"/>
    </location>
</feature>
<dbReference type="FunFam" id="1.20.1270.60:FF:000060">
    <property type="entry name" value="Actin polymerization protein Bzz1"/>
    <property type="match status" value="1"/>
</dbReference>
<dbReference type="Proteomes" id="UP000094565">
    <property type="component" value="Chromosome 2"/>
</dbReference>
<evidence type="ECO:0000256" key="1">
    <source>
        <dbReference type="ARBA" id="ARBA00022443"/>
    </source>
</evidence>
<evidence type="ECO:0000259" key="8">
    <source>
        <dbReference type="PROSITE" id="PS50002"/>
    </source>
</evidence>
<name>A0A1B2JA99_PICPA</name>
<dbReference type="PANTHER" id="PTHR15735">
    <property type="entry name" value="FCH AND DOUBLE SH3 DOMAINS PROTEIN"/>
    <property type="match status" value="1"/>
</dbReference>
<dbReference type="SMART" id="SM00055">
    <property type="entry name" value="FCH"/>
    <property type="match status" value="1"/>
</dbReference>
<dbReference type="EMBL" id="CP014585">
    <property type="protein sequence ID" value="ANZ74930.1"/>
    <property type="molecule type" value="Genomic_DNA"/>
</dbReference>
<keyword evidence="11" id="KW-1185">Reference proteome</keyword>
<dbReference type="SMART" id="SM00326">
    <property type="entry name" value="SH3"/>
    <property type="match status" value="2"/>
</dbReference>
<dbReference type="InterPro" id="IPR001060">
    <property type="entry name" value="FCH_dom"/>
</dbReference>
<dbReference type="InterPro" id="IPR031160">
    <property type="entry name" value="F_BAR_dom"/>
</dbReference>
<dbReference type="GO" id="GO:0030833">
    <property type="term" value="P:regulation of actin filament polymerization"/>
    <property type="evidence" value="ECO:0007669"/>
    <property type="project" value="TreeGrafter"/>
</dbReference>
<dbReference type="InterPro" id="IPR035459">
    <property type="entry name" value="Bzz1_SH3_1"/>
</dbReference>
<evidence type="ECO:0000313" key="10">
    <source>
        <dbReference type="EMBL" id="ANZ74930.1"/>
    </source>
</evidence>
<dbReference type="PROSITE" id="PS51741">
    <property type="entry name" value="F_BAR"/>
    <property type="match status" value="1"/>
</dbReference>
<dbReference type="SUPFAM" id="SSF103657">
    <property type="entry name" value="BAR/IMD domain-like"/>
    <property type="match status" value="1"/>
</dbReference>
<reference evidence="10 11" key="1">
    <citation type="submission" date="2016-02" db="EMBL/GenBank/DDBJ databases">
        <title>Comparative genomic and transcriptomic foundation for Pichia pastoris.</title>
        <authorList>
            <person name="Love K.R."/>
            <person name="Shah K.A."/>
            <person name="Whittaker C.A."/>
            <person name="Wu J."/>
            <person name="Bartlett M.C."/>
            <person name="Ma D."/>
            <person name="Leeson R.L."/>
            <person name="Priest M."/>
            <person name="Young S.K."/>
            <person name="Love J.C."/>
        </authorList>
    </citation>
    <scope>NUCLEOTIDE SEQUENCE [LARGE SCALE GENOMIC DNA]</scope>
    <source>
        <strain evidence="10 11">ATCC 28485</strain>
    </source>
</reference>
<gene>
    <name evidence="10" type="primary">BZZ1</name>
    <name evidence="10" type="ORF">ATY40_BA7503095</name>
</gene>
<dbReference type="OrthoDB" id="8783038at2759"/>
<dbReference type="PROSITE" id="PS50002">
    <property type="entry name" value="SH3"/>
    <property type="match status" value="2"/>
</dbReference>
<dbReference type="Pfam" id="PF00018">
    <property type="entry name" value="SH3_1"/>
    <property type="match status" value="2"/>
</dbReference>
<dbReference type="GO" id="GO:0030864">
    <property type="term" value="C:cortical actin cytoskeleton"/>
    <property type="evidence" value="ECO:0007669"/>
    <property type="project" value="UniProtKB-ARBA"/>
</dbReference>
<dbReference type="Gene3D" id="2.30.30.40">
    <property type="entry name" value="SH3 Domains"/>
    <property type="match status" value="2"/>
</dbReference>
<keyword evidence="1 6" id="KW-0728">SH3 domain</keyword>
<evidence type="ECO:0000256" key="7">
    <source>
        <dbReference type="PROSITE-ProRule" id="PRU01077"/>
    </source>
</evidence>
<evidence type="ECO:0000259" key="9">
    <source>
        <dbReference type="PROSITE" id="PS51741"/>
    </source>
</evidence>